<protein>
    <submittedName>
        <fullName evidence="1">Uncharacterized protein</fullName>
    </submittedName>
</protein>
<dbReference type="AlphaFoldDB" id="A0A2V0R9M9"/>
<comment type="caution">
    <text evidence="1">The sequence shown here is derived from an EMBL/GenBank/DDBJ whole genome shotgun (WGS) entry which is preliminary data.</text>
</comment>
<evidence type="ECO:0000313" key="1">
    <source>
        <dbReference type="EMBL" id="GBH21996.1"/>
    </source>
</evidence>
<organism evidence="1">
    <name type="scientific">viral metagenome</name>
    <dbReference type="NCBI Taxonomy" id="1070528"/>
    <lineage>
        <taxon>unclassified sequences</taxon>
        <taxon>metagenomes</taxon>
        <taxon>organismal metagenomes</taxon>
    </lineage>
</organism>
<reference evidence="1" key="1">
    <citation type="submission" date="2017-04" db="EMBL/GenBank/DDBJ databases">
        <title>Unveiling RNA virosphere associated with marine microorganisms.</title>
        <authorList>
            <person name="Urayama S."/>
            <person name="Takaki Y."/>
            <person name="Nishi S."/>
            <person name="Yoshida Y."/>
            <person name="Deguchi S."/>
            <person name="Takai K."/>
            <person name="Nunoura T."/>
        </authorList>
    </citation>
    <scope>NUCLEOTIDE SEQUENCE</scope>
</reference>
<accession>A0A2V0R9M9</accession>
<sequence>MNTLLTSNNTLVTDKMKRTLRSNFPIGKGNYMNVFHEEPTADMLHVTAGQKPGAVITFSDEATDFDATRLMLFNANRLYNLNKTDFVNMLKKHNWSFDKGVAYIQMIAQTPVMLRHELESFYEAIKGSQNPIGYTFVKSVYRSNENMSQDAFEALAQILPVEIVREVASFTQTRATFFDDKVTGWSGSWEAVSTNVSTFKESPPVFWTKNHVPKTSYPGSRENAWPRVHKMSVSEGDIHKYHAIGLDCLGLEPESHSVKLMQRNAWLSRTHLTLNSGMWLIKDATYSPVAHSARLRVHTRQVRDAVLKAASDPHIIHAHPFSFKAPDSRSEQIMLKCWIATMFYGDVLRGVDLIAKIGVPENASYMNTLLEATDNIPGWLMSDLDGDKRVYVGKSDYLLNEHPNSINVFVLSEENPTDSAIMKVVALCKARGIRIIRGIDAYLDALHTETISGIVMLENDDEARSLAQGVNLSQSLIRYDFIRERVRLPDSVPAIIVTSQTTFLAEMVVYDQVTNGHTLHQLLVSLTLAPLGDMALTFHHLNIASEQHYWIQGTIPQSLIGKTEIWMSTYGKASAVPMSIAGTYLSSLLRDGHEYINDIRKCNPSMNMLDVRMSALVSRYVYDDSALVEASSSINSYCDRTSNAGSHPDTWQRSIDVRIAGMGNSQHDEYWGDPATGPTELISSWKTSLLRRGAWGESVPVKGWVVQNFGLTDQGTSPPQLVPPTQMLYNLKIRDKSVIELKKAIDKVLQDRREIVYINYSPYVNMEMVEGKKMLEYDFVYVKVGMVKGVEIYKARTPTRKMKHGFIVDDSSFFNGYSSVCTTFHSMYTRLRDYNIQLKTDINHSSGHMAAATQMFPAHIMHYLQELQSQTFRVTEGKGVSSVYNLPTVEPSGERVVYHSVEEYNFTIDLLRNQISTEPERPVADAVITLFSEFVTTL</sequence>
<proteinExistence type="predicted"/>
<dbReference type="EMBL" id="BDQA01000515">
    <property type="protein sequence ID" value="GBH21996.1"/>
    <property type="molecule type" value="Genomic_RNA"/>
</dbReference>
<name>A0A2V0R9M9_9ZZZZ</name>